<evidence type="ECO:0000256" key="12">
    <source>
        <dbReference type="ARBA" id="ARBA00023004"/>
    </source>
</evidence>
<dbReference type="SUPFAM" id="SSF53383">
    <property type="entry name" value="PLP-dependent transferases"/>
    <property type="match status" value="1"/>
</dbReference>
<dbReference type="InterPro" id="IPR002048">
    <property type="entry name" value="EF_hand_dom"/>
</dbReference>
<feature type="domain" description="EF-hand" evidence="16">
    <location>
        <begin position="193"/>
        <end position="214"/>
    </location>
</feature>
<dbReference type="AlphaFoldDB" id="A0A6A5C4Y7"/>
<dbReference type="GO" id="GO:0051536">
    <property type="term" value="F:iron-sulfur cluster binding"/>
    <property type="evidence" value="ECO:0007669"/>
    <property type="project" value="UniProtKB-KW"/>
</dbReference>
<dbReference type="Gene3D" id="3.40.640.10">
    <property type="entry name" value="Type I PLP-dependent aspartate aminotransferase-like (Major domain)"/>
    <property type="match status" value="2"/>
</dbReference>
<comment type="caution">
    <text evidence="17">The sequence shown here is derived from an EMBL/GenBank/DDBJ whole genome shotgun (WGS) entry which is preliminary data.</text>
</comment>
<dbReference type="Gene3D" id="3.90.650.10">
    <property type="entry name" value="PurM-like C-terminal domain"/>
    <property type="match status" value="1"/>
</dbReference>
<evidence type="ECO:0000256" key="7">
    <source>
        <dbReference type="ARBA" id="ARBA00022741"/>
    </source>
</evidence>
<dbReference type="InterPro" id="IPR015421">
    <property type="entry name" value="PyrdxlP-dep_Trfase_major"/>
</dbReference>
<dbReference type="Proteomes" id="UP000444721">
    <property type="component" value="Unassembled WGS sequence"/>
</dbReference>
<keyword evidence="12" id="KW-0408">Iron</keyword>
<dbReference type="GO" id="GO:0005509">
    <property type="term" value="F:calcium ion binding"/>
    <property type="evidence" value="ECO:0007669"/>
    <property type="project" value="InterPro"/>
</dbReference>
<keyword evidence="10" id="KW-0460">Magnesium</keyword>
<dbReference type="Gene3D" id="1.10.260.50">
    <property type="match status" value="1"/>
</dbReference>
<dbReference type="PANTHER" id="PTHR11601:SF34">
    <property type="entry name" value="CYSTEINE DESULFURASE"/>
    <property type="match status" value="1"/>
</dbReference>
<dbReference type="SUPFAM" id="SSF55326">
    <property type="entry name" value="PurM N-terminal domain-like"/>
    <property type="match status" value="1"/>
</dbReference>
<evidence type="ECO:0000259" key="16">
    <source>
        <dbReference type="PROSITE" id="PS50222"/>
    </source>
</evidence>
<dbReference type="InterPro" id="IPR020578">
    <property type="entry name" value="Aminotrans_V_PyrdxlP_BS"/>
</dbReference>
<dbReference type="VEuPathDB" id="AmoebaDB:NfTy_037370"/>
<keyword evidence="13" id="KW-0411">Iron-sulfur</keyword>
<dbReference type="RefSeq" id="XP_044565631.1">
    <property type="nucleotide sequence ID" value="XM_044703255.1"/>
</dbReference>
<dbReference type="VEuPathDB" id="AmoebaDB:NF0038690"/>
<dbReference type="InterPro" id="IPR036921">
    <property type="entry name" value="PurM-like_N_sf"/>
</dbReference>
<dbReference type="InterPro" id="IPR004536">
    <property type="entry name" value="SPS/SelD"/>
</dbReference>
<dbReference type="InterPro" id="IPR010918">
    <property type="entry name" value="PurM-like_C_dom"/>
</dbReference>
<accession>A0A6A5C4Y7</accession>
<evidence type="ECO:0000256" key="5">
    <source>
        <dbReference type="ARBA" id="ARBA00022679"/>
    </source>
</evidence>
<keyword evidence="9" id="KW-0067">ATP-binding</keyword>
<dbReference type="Pfam" id="PF00586">
    <property type="entry name" value="AIRS"/>
    <property type="match status" value="1"/>
</dbReference>
<keyword evidence="5" id="KW-0808">Transferase</keyword>
<evidence type="ECO:0000256" key="3">
    <source>
        <dbReference type="ARBA" id="ARBA00008026"/>
    </source>
</evidence>
<evidence type="ECO:0000256" key="4">
    <source>
        <dbReference type="ARBA" id="ARBA00012239"/>
    </source>
</evidence>
<evidence type="ECO:0000256" key="10">
    <source>
        <dbReference type="ARBA" id="ARBA00022842"/>
    </source>
</evidence>
<dbReference type="NCBIfam" id="NF002098">
    <property type="entry name" value="PRK00943.1"/>
    <property type="match status" value="1"/>
</dbReference>
<keyword evidence="7" id="KW-0547">Nucleotide-binding</keyword>
<dbReference type="GO" id="GO:0031071">
    <property type="term" value="F:cysteine desulfurase activity"/>
    <property type="evidence" value="ECO:0007669"/>
    <property type="project" value="UniProtKB-EC"/>
</dbReference>
<evidence type="ECO:0000256" key="1">
    <source>
        <dbReference type="ARBA" id="ARBA00001933"/>
    </source>
</evidence>
<evidence type="ECO:0000256" key="9">
    <source>
        <dbReference type="ARBA" id="ARBA00022840"/>
    </source>
</evidence>
<evidence type="ECO:0000256" key="2">
    <source>
        <dbReference type="ARBA" id="ARBA00006490"/>
    </source>
</evidence>
<organism evidence="17 18">
    <name type="scientific">Naegleria fowleri</name>
    <name type="common">Brain eating amoeba</name>
    <dbReference type="NCBI Taxonomy" id="5763"/>
    <lineage>
        <taxon>Eukaryota</taxon>
        <taxon>Discoba</taxon>
        <taxon>Heterolobosea</taxon>
        <taxon>Tetramitia</taxon>
        <taxon>Eutetramitia</taxon>
        <taxon>Vahlkampfiidae</taxon>
        <taxon>Naegleria</taxon>
    </lineage>
</organism>
<dbReference type="Pfam" id="PF02769">
    <property type="entry name" value="AIRS_C"/>
    <property type="match status" value="1"/>
</dbReference>
<dbReference type="GO" id="GO:0005524">
    <property type="term" value="F:ATP binding"/>
    <property type="evidence" value="ECO:0007669"/>
    <property type="project" value="UniProtKB-KW"/>
</dbReference>
<keyword evidence="6" id="KW-0479">Metal-binding</keyword>
<dbReference type="NCBIfam" id="TIGR00476">
    <property type="entry name" value="selD"/>
    <property type="match status" value="1"/>
</dbReference>
<comment type="cofactor">
    <cofactor evidence="1 15">
        <name>pyridoxal 5'-phosphate</name>
        <dbReference type="ChEBI" id="CHEBI:597326"/>
    </cofactor>
</comment>
<dbReference type="InterPro" id="IPR023061">
    <property type="entry name" value="SelD_I"/>
</dbReference>
<dbReference type="EC" id="2.8.1.7" evidence="4"/>
<dbReference type="PROSITE" id="PS00595">
    <property type="entry name" value="AA_TRANSFER_CLASS_5"/>
    <property type="match status" value="1"/>
</dbReference>
<reference evidence="17 18" key="1">
    <citation type="journal article" date="2019" name="Sci. Rep.">
        <title>Nanopore sequencing improves the draft genome of the human pathogenic amoeba Naegleria fowleri.</title>
        <authorList>
            <person name="Liechti N."/>
            <person name="Schurch N."/>
            <person name="Bruggmann R."/>
            <person name="Wittwer M."/>
        </authorList>
    </citation>
    <scope>NUCLEOTIDE SEQUENCE [LARGE SCALE GENOMIC DNA]</scope>
    <source>
        <strain evidence="17 18">ATCC 30894</strain>
    </source>
</reference>
<evidence type="ECO:0000256" key="6">
    <source>
        <dbReference type="ARBA" id="ARBA00022723"/>
    </source>
</evidence>
<evidence type="ECO:0000256" key="14">
    <source>
        <dbReference type="ARBA" id="ARBA00023266"/>
    </source>
</evidence>
<dbReference type="GO" id="GO:0016260">
    <property type="term" value="P:selenocysteine biosynthetic process"/>
    <property type="evidence" value="ECO:0007669"/>
    <property type="project" value="InterPro"/>
</dbReference>
<dbReference type="HAMAP" id="MF_00625">
    <property type="entry name" value="SelD"/>
    <property type="match status" value="1"/>
</dbReference>
<dbReference type="Gene3D" id="3.90.1150.10">
    <property type="entry name" value="Aspartate Aminotransferase, domain 1"/>
    <property type="match status" value="2"/>
</dbReference>
<gene>
    <name evidence="17" type="ORF">FDP41_012706</name>
</gene>
<dbReference type="InterPro" id="IPR015424">
    <property type="entry name" value="PyrdxlP-dep_Trfase"/>
</dbReference>
<evidence type="ECO:0000256" key="11">
    <source>
        <dbReference type="ARBA" id="ARBA00022898"/>
    </source>
</evidence>
<dbReference type="InterPro" id="IPR036676">
    <property type="entry name" value="PurM-like_C_sf"/>
</dbReference>
<proteinExistence type="inferred from homology"/>
<dbReference type="CDD" id="cd02195">
    <property type="entry name" value="SelD"/>
    <property type="match status" value="1"/>
</dbReference>
<dbReference type="InterPro" id="IPR000192">
    <property type="entry name" value="Aminotrans_V_dom"/>
</dbReference>
<evidence type="ECO:0000256" key="8">
    <source>
        <dbReference type="ARBA" id="ARBA00022777"/>
    </source>
</evidence>
<dbReference type="FunFam" id="3.30.1330.10:FF:000003">
    <property type="entry name" value="Selenide, water dikinase"/>
    <property type="match status" value="1"/>
</dbReference>
<evidence type="ECO:0000313" key="18">
    <source>
        <dbReference type="Proteomes" id="UP000444721"/>
    </source>
</evidence>
<dbReference type="PANTHER" id="PTHR11601">
    <property type="entry name" value="CYSTEINE DESULFURYLASE FAMILY MEMBER"/>
    <property type="match status" value="1"/>
</dbReference>
<dbReference type="GeneID" id="68119921"/>
<evidence type="ECO:0000256" key="15">
    <source>
        <dbReference type="RuleBase" id="RU004504"/>
    </source>
</evidence>
<sequence length="951" mass="104560">MYVFSPLLQGIQTMATISTATTTTTPHSSTAETPLTENASSFSSSELIYLDYNATTPIHPVVGQTMIPYITTHFGNPSSSHQYGVITKKAVTHARIQVSQLLNCYPEEIIFTSGGTESNNYAIKGVVETALLRRSEMMMNVSNKNENNNLEQGSLSPLVHCISSKIEHPSVLEVFKYLEQRYRGLVEITYCGVDGDGVINLDELRNALRKETVLVSVMHSNNEVGTLQPIKEIGRIIRNFEKTNEMQKHSILLHTDAAQSIGKILISLYDKQIFSHVDDEEKGTKIPIDRSNMKKDLYKLNENYVSDLFGDDDENDNITPVHLLSVCTHKFYGPKGVGALFVRKNCGIQLQKQMHGAGVHEKGFRSGTENVIEVVGLGKACELCLVEMITRVTHMKNTRDLLHRGLLDRLQHRILLKLNGHAEKRLPNTLNISFAGLEANTILDDISQQVAASAGAACHSTPPTDDGEERKSAKKIVISQILEEMGVDVNIGMGTIRFSTGIHLTEEQVKRAIDIISESVLRMTPETLSMTHNKMINASHSTTEQHATSHTMSHSSALVGSLVQSNLNNLDATRNTEKVLLPTPTLEVKLTSTTHGLGCGCKIRAQTLSSILKNLPIQPLDPNVLVGTETNDDCGVYKLNSEQALCLTVDFFTPIVDSPKDFGAIACANALSDVYAMGGECKVALNIVAFPVKRLPLEILQQILEGAQMKANEAGVTIIGGHSIEDNEPKFGMCVTGVVHPDKVWKNVGSKPGDVLILTKPIGTGIITTGLKKNMIKSSDESAKKCVEWMSTLNKKSSEILRGKYREEQHDVSYTIHGCTDVTGFGLLGHLKEMMSLSECGEERIYAEIDSSMVPIMENVYDLVLSDVIPGGTVNNMNFVSTVTKYEDSVSSIHRTILNDAQTSGGLLFSVPSHEVEEIRKDFRNQNVEMWIIGCVKAHQDSRSSFSIRVV</sequence>
<dbReference type="GO" id="GO:0004756">
    <property type="term" value="F:selenide, water dikinase activity"/>
    <property type="evidence" value="ECO:0007669"/>
    <property type="project" value="InterPro"/>
</dbReference>
<comment type="similarity">
    <text evidence="2">Belongs to the class-V pyridoxal-phosphate-dependent aminotransferase family. NifS/IscS subfamily.</text>
</comment>
<dbReference type="InterPro" id="IPR016188">
    <property type="entry name" value="PurM-like_N"/>
</dbReference>
<dbReference type="OrthoDB" id="10250117at2759"/>
<keyword evidence="11" id="KW-0663">Pyridoxal phosphate</keyword>
<evidence type="ECO:0000313" key="17">
    <source>
        <dbReference type="EMBL" id="KAF0980918.1"/>
    </source>
</evidence>
<name>A0A6A5C4Y7_NAEFO</name>
<keyword evidence="8" id="KW-0418">Kinase</keyword>
<dbReference type="Pfam" id="PF00266">
    <property type="entry name" value="Aminotran_5"/>
    <property type="match status" value="3"/>
</dbReference>
<keyword evidence="18" id="KW-1185">Reference proteome</keyword>
<dbReference type="VEuPathDB" id="AmoebaDB:FDP41_012706"/>
<dbReference type="SUPFAM" id="SSF56042">
    <property type="entry name" value="PurM C-terminal domain-like"/>
    <property type="match status" value="1"/>
</dbReference>
<keyword evidence="14" id="KW-0711">Selenium</keyword>
<comment type="similarity">
    <text evidence="3">Belongs to the selenophosphate synthase 1 family. Class I subfamily.</text>
</comment>
<dbReference type="Gene3D" id="3.30.1330.10">
    <property type="entry name" value="PurM-like, N-terminal domain"/>
    <property type="match status" value="1"/>
</dbReference>
<dbReference type="EMBL" id="VFQX01000016">
    <property type="protein sequence ID" value="KAF0980918.1"/>
    <property type="molecule type" value="Genomic_DNA"/>
</dbReference>
<dbReference type="InterPro" id="IPR015422">
    <property type="entry name" value="PyrdxlP-dep_Trfase_small"/>
</dbReference>
<protein>
    <recommendedName>
        <fullName evidence="4">cysteine desulfurase</fullName>
        <ecNumber evidence="4">2.8.1.7</ecNumber>
    </recommendedName>
</protein>
<dbReference type="PROSITE" id="PS50222">
    <property type="entry name" value="EF_HAND_2"/>
    <property type="match status" value="1"/>
</dbReference>
<evidence type="ECO:0000256" key="13">
    <source>
        <dbReference type="ARBA" id="ARBA00023014"/>
    </source>
</evidence>